<gene>
    <name evidence="1" type="ORF">C0601_09450</name>
</gene>
<accession>A0A2N5ZDE7</accession>
<sequence>MNKKEIITIIKSLKKDLNPKKDVLISDHFEDSSSKYSIFLLVDDEIKRLRSEKKENIIFIRSEAISLDDSRALIYFIVEKFLNKGIGSILELKVINNLGVVVALTGNQSKLIYSEEEFCIGAFDDCKENCLYRKARYSKEVKEKLSQLGGDVYSVSLNSFNINDKRFFFETIEKKIDLKILEKAVSNKTEEGTFFAHFIDVLEVFYISRSKSDYIEKIGEKLSSIFNSPYFLLSDGDSLYEFRDKRLIIKNEANLPKRFQNVQFITDIKD</sequence>
<name>A0A2N5ZDE7_MUIH1</name>
<dbReference type="AlphaFoldDB" id="A0A2N5ZDE7"/>
<comment type="caution">
    <text evidence="1">The sequence shown here is derived from an EMBL/GenBank/DDBJ whole genome shotgun (WGS) entry which is preliminary data.</text>
</comment>
<protein>
    <submittedName>
        <fullName evidence="1">Uncharacterized protein</fullName>
    </submittedName>
</protein>
<organism evidence="1 2">
    <name type="scientific">Muiribacterium halophilum</name>
    <dbReference type="NCBI Taxonomy" id="2053465"/>
    <lineage>
        <taxon>Bacteria</taxon>
        <taxon>Candidatus Muiribacteriota</taxon>
        <taxon>Candidatus Muiribacteriia</taxon>
        <taxon>Candidatus Muiribacteriales</taxon>
        <taxon>Candidatus Muiribacteriaceae</taxon>
        <taxon>Candidatus Muiribacterium</taxon>
    </lineage>
</organism>
<proteinExistence type="predicted"/>
<dbReference type="Proteomes" id="UP000234857">
    <property type="component" value="Unassembled WGS sequence"/>
</dbReference>
<evidence type="ECO:0000313" key="2">
    <source>
        <dbReference type="Proteomes" id="UP000234857"/>
    </source>
</evidence>
<dbReference type="EMBL" id="PKTG01000107">
    <property type="protein sequence ID" value="PLX16692.1"/>
    <property type="molecule type" value="Genomic_DNA"/>
</dbReference>
<evidence type="ECO:0000313" key="1">
    <source>
        <dbReference type="EMBL" id="PLX16692.1"/>
    </source>
</evidence>
<reference evidence="1 2" key="1">
    <citation type="submission" date="2017-11" db="EMBL/GenBank/DDBJ databases">
        <title>Genome-resolved metagenomics identifies genetic mobility, metabolic interactions, and unexpected diversity in perchlorate-reducing communities.</title>
        <authorList>
            <person name="Barnum T.P."/>
            <person name="Figueroa I.A."/>
            <person name="Carlstrom C.I."/>
            <person name="Lucas L.N."/>
            <person name="Engelbrektson A.L."/>
            <person name="Coates J.D."/>
        </authorList>
    </citation>
    <scope>NUCLEOTIDE SEQUENCE [LARGE SCALE GENOMIC DNA]</scope>
    <source>
        <strain evidence="1">BM706</strain>
    </source>
</reference>